<dbReference type="PANTHER" id="PTHR11537:SF252">
    <property type="entry name" value="POTASSIUM VOLTAGE-GATED CHANNEL PROTEIN SHAW"/>
    <property type="match status" value="1"/>
</dbReference>
<evidence type="ECO:0000256" key="3">
    <source>
        <dbReference type="ARBA" id="ARBA00022692"/>
    </source>
</evidence>
<dbReference type="Proteomes" id="UP001159427">
    <property type="component" value="Unassembled WGS sequence"/>
</dbReference>
<proteinExistence type="predicted"/>
<accession>A0ABN8RL94</accession>
<feature type="non-terminal residue" evidence="10">
    <location>
        <position position="370"/>
    </location>
</feature>
<feature type="domain" description="Potassium channel" evidence="9">
    <location>
        <begin position="162"/>
        <end position="246"/>
    </location>
</feature>
<comment type="caution">
    <text evidence="10">The sequence shown here is derived from an EMBL/GenBank/DDBJ whole genome shotgun (WGS) entry which is preliminary data.</text>
</comment>
<dbReference type="Pfam" id="PF07885">
    <property type="entry name" value="Ion_trans_2"/>
    <property type="match status" value="1"/>
</dbReference>
<keyword evidence="7" id="KW-0407">Ion channel</keyword>
<keyword evidence="4 8" id="KW-1133">Transmembrane helix</keyword>
<dbReference type="SUPFAM" id="SSF53850">
    <property type="entry name" value="Periplasmic binding protein-like II"/>
    <property type="match status" value="1"/>
</dbReference>
<evidence type="ECO:0000256" key="5">
    <source>
        <dbReference type="ARBA" id="ARBA00023065"/>
    </source>
</evidence>
<dbReference type="EMBL" id="CALNXI010001938">
    <property type="protein sequence ID" value="CAH3180026.1"/>
    <property type="molecule type" value="Genomic_DNA"/>
</dbReference>
<name>A0ABN8RL94_9CNID</name>
<feature type="transmembrane region" description="Helical" evidence="8">
    <location>
        <begin position="156"/>
        <end position="176"/>
    </location>
</feature>
<protein>
    <recommendedName>
        <fullName evidence="9">Potassium channel domain-containing protein</fullName>
    </recommendedName>
</protein>
<dbReference type="SUPFAM" id="SSF81324">
    <property type="entry name" value="Voltage-gated potassium channels"/>
    <property type="match status" value="1"/>
</dbReference>
<evidence type="ECO:0000256" key="8">
    <source>
        <dbReference type="SAM" id="Phobius"/>
    </source>
</evidence>
<sequence length="370" mass="42160">MASLKVFVVLLFGIVVVNLSFWYSAAEKEYIEVPLVFGWIEKPPYAVPPTNESVDNEAHGLIRDAVLRYIVVECGYSIKLAYQVSTTKFESEFELLQQLRQNIVHIALPIFEDANNRKHSEFTFFKLDDYPGTEFITTEDDTTALTVVMDSVLKSWPLLAVTLVLTAIAGIIMWALDTYWNSEEFPRSFIKGSWNGFWWSFISMTTVGYGDKSPKSIVARIFSIIWIMLGLIAMAIFTANVTSALTAASLEVKLNSLEGYKIAVLGNGTEYDHALSEHAEPKEYQRIEDMQQAVNAQEVDGMMLDHYTAAYYQRRDKLSRSLITVKTFDLRREVGVLFSKDREFIAGCLAIHRSNIWRLMQTMTVKFQVL</sequence>
<dbReference type="PANTHER" id="PTHR11537">
    <property type="entry name" value="VOLTAGE-GATED POTASSIUM CHANNEL"/>
    <property type="match status" value="1"/>
</dbReference>
<evidence type="ECO:0000256" key="4">
    <source>
        <dbReference type="ARBA" id="ARBA00022989"/>
    </source>
</evidence>
<feature type="transmembrane region" description="Helical" evidence="8">
    <location>
        <begin position="217"/>
        <end position="237"/>
    </location>
</feature>
<organism evidence="10 11">
    <name type="scientific">Porites evermanni</name>
    <dbReference type="NCBI Taxonomy" id="104178"/>
    <lineage>
        <taxon>Eukaryota</taxon>
        <taxon>Metazoa</taxon>
        <taxon>Cnidaria</taxon>
        <taxon>Anthozoa</taxon>
        <taxon>Hexacorallia</taxon>
        <taxon>Scleractinia</taxon>
        <taxon>Fungiina</taxon>
        <taxon>Poritidae</taxon>
        <taxon>Porites</taxon>
    </lineage>
</organism>
<dbReference type="Gene3D" id="3.40.190.10">
    <property type="entry name" value="Periplasmic binding protein-like II"/>
    <property type="match status" value="1"/>
</dbReference>
<feature type="transmembrane region" description="Helical" evidence="8">
    <location>
        <begin position="188"/>
        <end position="210"/>
    </location>
</feature>
<evidence type="ECO:0000259" key="9">
    <source>
        <dbReference type="Pfam" id="PF07885"/>
    </source>
</evidence>
<dbReference type="Gene3D" id="1.10.287.70">
    <property type="match status" value="1"/>
</dbReference>
<keyword evidence="5" id="KW-0406">Ion transport</keyword>
<keyword evidence="2" id="KW-0813">Transport</keyword>
<evidence type="ECO:0000256" key="2">
    <source>
        <dbReference type="ARBA" id="ARBA00022448"/>
    </source>
</evidence>
<keyword evidence="6 8" id="KW-0472">Membrane</keyword>
<evidence type="ECO:0000256" key="1">
    <source>
        <dbReference type="ARBA" id="ARBA00004141"/>
    </source>
</evidence>
<dbReference type="InterPro" id="IPR028325">
    <property type="entry name" value="VG_K_chnl"/>
</dbReference>
<evidence type="ECO:0000313" key="10">
    <source>
        <dbReference type="EMBL" id="CAH3180026.1"/>
    </source>
</evidence>
<evidence type="ECO:0000256" key="6">
    <source>
        <dbReference type="ARBA" id="ARBA00023136"/>
    </source>
</evidence>
<comment type="subcellular location">
    <subcellularLocation>
        <location evidence="1">Membrane</location>
        <topology evidence="1">Multi-pass membrane protein</topology>
    </subcellularLocation>
</comment>
<keyword evidence="11" id="KW-1185">Reference proteome</keyword>
<keyword evidence="3 8" id="KW-0812">Transmembrane</keyword>
<evidence type="ECO:0000313" key="11">
    <source>
        <dbReference type="Proteomes" id="UP001159427"/>
    </source>
</evidence>
<dbReference type="InterPro" id="IPR013099">
    <property type="entry name" value="K_chnl_dom"/>
</dbReference>
<gene>
    <name evidence="10" type="ORF">PEVE_00012687</name>
</gene>
<evidence type="ECO:0000256" key="7">
    <source>
        <dbReference type="ARBA" id="ARBA00023303"/>
    </source>
</evidence>
<feature type="transmembrane region" description="Helical" evidence="8">
    <location>
        <begin position="6"/>
        <end position="25"/>
    </location>
</feature>
<reference evidence="10 11" key="1">
    <citation type="submission" date="2022-05" db="EMBL/GenBank/DDBJ databases">
        <authorList>
            <consortium name="Genoscope - CEA"/>
            <person name="William W."/>
        </authorList>
    </citation>
    <scope>NUCLEOTIDE SEQUENCE [LARGE SCALE GENOMIC DNA]</scope>
</reference>